<dbReference type="InterPro" id="IPR035897">
    <property type="entry name" value="Toll_tir_struct_dom_sf"/>
</dbReference>
<dbReference type="EMBL" id="JAEAOA010002130">
    <property type="protein sequence ID" value="KAK3599422.1"/>
    <property type="molecule type" value="Genomic_DNA"/>
</dbReference>
<dbReference type="Gene3D" id="3.40.50.450">
    <property type="match status" value="1"/>
</dbReference>
<dbReference type="PANTHER" id="PTHR47508">
    <property type="entry name" value="SAM DOMAIN-CONTAINING PROTEIN-RELATED"/>
    <property type="match status" value="1"/>
</dbReference>
<proteinExistence type="predicted"/>
<dbReference type="InterPro" id="IPR000157">
    <property type="entry name" value="TIR_dom"/>
</dbReference>
<name>A0AAE0SWB8_9BIVA</name>
<evidence type="ECO:0000313" key="4">
    <source>
        <dbReference type="Proteomes" id="UP001195483"/>
    </source>
</evidence>
<reference evidence="3" key="1">
    <citation type="journal article" date="2021" name="Genome Biol. Evol.">
        <title>A High-Quality Reference Genome for a Parasitic Bivalve with Doubly Uniparental Inheritance (Bivalvia: Unionida).</title>
        <authorList>
            <person name="Smith C.H."/>
        </authorList>
    </citation>
    <scope>NUCLEOTIDE SEQUENCE</scope>
    <source>
        <strain evidence="3">CHS0354</strain>
    </source>
</reference>
<dbReference type="PANTHER" id="PTHR47508:SF3">
    <property type="entry name" value="TIR DOMAIN-CONTAINING PROTEIN"/>
    <property type="match status" value="1"/>
</dbReference>
<evidence type="ECO:0000256" key="1">
    <source>
        <dbReference type="SAM" id="MobiDB-lite"/>
    </source>
</evidence>
<dbReference type="Pfam" id="PF13676">
    <property type="entry name" value="TIR_2"/>
    <property type="match status" value="1"/>
</dbReference>
<evidence type="ECO:0000313" key="3">
    <source>
        <dbReference type="EMBL" id="KAK3599422.1"/>
    </source>
</evidence>
<dbReference type="AlphaFoldDB" id="A0AAE0SWB8"/>
<comment type="caution">
    <text evidence="3">The sequence shown here is derived from an EMBL/GenBank/DDBJ whole genome shotgun (WGS) entry which is preliminary data.</text>
</comment>
<accession>A0AAE0SWB8</accession>
<dbReference type="GO" id="GO:0007165">
    <property type="term" value="P:signal transduction"/>
    <property type="evidence" value="ECO:0007669"/>
    <property type="project" value="InterPro"/>
</dbReference>
<evidence type="ECO:0000259" key="2">
    <source>
        <dbReference type="Pfam" id="PF13676"/>
    </source>
</evidence>
<reference evidence="3" key="3">
    <citation type="submission" date="2023-05" db="EMBL/GenBank/DDBJ databases">
        <authorList>
            <person name="Smith C.H."/>
        </authorList>
    </citation>
    <scope>NUCLEOTIDE SEQUENCE</scope>
    <source>
        <strain evidence="3">CHS0354</strain>
        <tissue evidence="3">Mantle</tissue>
    </source>
</reference>
<dbReference type="SUPFAM" id="SSF52200">
    <property type="entry name" value="Toll/Interleukin receptor TIR domain"/>
    <property type="match status" value="2"/>
</dbReference>
<organism evidence="3 4">
    <name type="scientific">Potamilus streckersoni</name>
    <dbReference type="NCBI Taxonomy" id="2493646"/>
    <lineage>
        <taxon>Eukaryota</taxon>
        <taxon>Metazoa</taxon>
        <taxon>Spiralia</taxon>
        <taxon>Lophotrochozoa</taxon>
        <taxon>Mollusca</taxon>
        <taxon>Bivalvia</taxon>
        <taxon>Autobranchia</taxon>
        <taxon>Heteroconchia</taxon>
        <taxon>Palaeoheterodonta</taxon>
        <taxon>Unionida</taxon>
        <taxon>Unionoidea</taxon>
        <taxon>Unionidae</taxon>
        <taxon>Ambleminae</taxon>
        <taxon>Lampsilini</taxon>
        <taxon>Potamilus</taxon>
    </lineage>
</organism>
<feature type="domain" description="TIR" evidence="2">
    <location>
        <begin position="248"/>
        <end position="354"/>
    </location>
</feature>
<keyword evidence="4" id="KW-1185">Reference proteome</keyword>
<dbReference type="Gene3D" id="3.40.50.10140">
    <property type="entry name" value="Toll/interleukin-1 receptor homology (TIR) domain"/>
    <property type="match status" value="2"/>
</dbReference>
<feature type="region of interest" description="Disordered" evidence="1">
    <location>
        <begin position="847"/>
        <end position="872"/>
    </location>
</feature>
<sequence>MDGVKTRISLWDGVDCDDSPLIFGVKLVRESSEPNDQDDSLGILLISIHEVSTLCVHDLRTRLQKQVLSLPSDFVFCTVKGWPLSREQESQLKIKQIVTEERSILLKRKYEKPKVGIKGKDGQPIGFIFSDFSEQLNQSRQDVFEQVLSYKGICRNFQFLDPNGWPVSNQQETELTVMDILVGSCVTVDVKLEPSPKRDAEFSPPDRLPIKRLKGLRDLSFRSSKDVERQQSADTSNIGVTSSTAKQILISYVRAEAAEHAITLKEELSALGFSVYLDVHEISSGVDWQDSLNFAVSNCETFVPLVTHRYGETQWTNREVKLADVLGKFIIPVSFLETWPPRCLAIQFASTQYILWKPLDQLSPDMTWNHDIRKWDRKYIQMVAEQIGDRVKNLNMPTQDALERVPTLIKRKTILKSCACVTESNSQALTSDREGHPLIVVCLHPAEKEFGAQLKKFLETKNYDVWCTTELQIDYADSIPASQEACSQSLDDKQQLASLQRFQEKADEAGVILFVLSKAFAKSRTCQQQVFYCEHRKRVIPIQYEQFCMPGWMRMLIGTKGQETVSDETHKDALLCRLKRALDPTARESAGATMNEAKISCAVERLRQTLDIDTCVYIAGSTKFYNQSSEAICRSIGANLAALDMVTLVTGGFYGVGETIGRSFYEESQRLFYHHDTWHILPEYDTQDRTSQAQQNKDGTFQLINYGKTLFLGDSVRERETIVARAFNICILVEGGPGAAHEVVEFSWNDHIVIPVCCTGGAAGGSFNVPDKIFEIPRGVSVKNWSVLSDQSASPDRIGKTVAKIIQDLQNTMKADTSRELSSPKSMMPWATSLYSTKCRRNIQSCNQSIPQSDTSPQKQKTSLTRMNTLIL</sequence>
<reference evidence="3" key="2">
    <citation type="journal article" date="2021" name="Genome Biol. Evol.">
        <title>Developing a high-quality reference genome for a parasitic bivalve with doubly uniparental inheritance (Bivalvia: Unionida).</title>
        <authorList>
            <person name="Smith C.H."/>
        </authorList>
    </citation>
    <scope>NUCLEOTIDE SEQUENCE</scope>
    <source>
        <strain evidence="3">CHS0354</strain>
        <tissue evidence="3">Mantle</tissue>
    </source>
</reference>
<dbReference type="Proteomes" id="UP001195483">
    <property type="component" value="Unassembled WGS sequence"/>
</dbReference>
<gene>
    <name evidence="3" type="ORF">CHS0354_036441</name>
</gene>
<protein>
    <recommendedName>
        <fullName evidence="2">TIR domain-containing protein</fullName>
    </recommendedName>
</protein>